<protein>
    <submittedName>
        <fullName evidence="2">Uncharacterized protein</fullName>
    </submittedName>
</protein>
<dbReference type="EMBL" id="JAPZBO010000002">
    <property type="protein sequence ID" value="KAJ5324979.1"/>
    <property type="molecule type" value="Genomic_DNA"/>
</dbReference>
<gene>
    <name evidence="2" type="ORF">N7476_003579</name>
</gene>
<feature type="region of interest" description="Disordered" evidence="1">
    <location>
        <begin position="1"/>
        <end position="60"/>
    </location>
</feature>
<evidence type="ECO:0000256" key="1">
    <source>
        <dbReference type="SAM" id="MobiDB-lite"/>
    </source>
</evidence>
<feature type="compositionally biased region" description="Polar residues" evidence="1">
    <location>
        <begin position="1"/>
        <end position="10"/>
    </location>
</feature>
<name>A0A9W9HKP4_9EURO</name>
<comment type="caution">
    <text evidence="2">The sequence shown here is derived from an EMBL/GenBank/DDBJ whole genome shotgun (WGS) entry which is preliminary data.</text>
</comment>
<keyword evidence="3" id="KW-1185">Reference proteome</keyword>
<evidence type="ECO:0000313" key="3">
    <source>
        <dbReference type="Proteomes" id="UP001147746"/>
    </source>
</evidence>
<dbReference type="AlphaFoldDB" id="A0A9W9HKP4"/>
<evidence type="ECO:0000313" key="2">
    <source>
        <dbReference type="EMBL" id="KAJ5324979.1"/>
    </source>
</evidence>
<proteinExistence type="predicted"/>
<feature type="compositionally biased region" description="Basic and acidic residues" evidence="1">
    <location>
        <begin position="13"/>
        <end position="28"/>
    </location>
</feature>
<dbReference type="Proteomes" id="UP001147746">
    <property type="component" value="Unassembled WGS sequence"/>
</dbReference>
<reference evidence="2" key="1">
    <citation type="submission" date="2022-12" db="EMBL/GenBank/DDBJ databases">
        <authorList>
            <person name="Petersen C."/>
        </authorList>
    </citation>
    <scope>NUCLEOTIDE SEQUENCE</scope>
    <source>
        <strain evidence="2">IBT 21472</strain>
    </source>
</reference>
<accession>A0A9W9HKP4</accession>
<sequence length="60" mass="6518">MISVATQSQPGLRHNDAIYRGDQTRGVDDGPITNSPSRRLKDVGSSTEDVKRDPDDDGGY</sequence>
<reference evidence="2" key="2">
    <citation type="journal article" date="2023" name="IMA Fungus">
        <title>Comparative genomic study of the Penicillium genus elucidates a diverse pangenome and 15 lateral gene transfer events.</title>
        <authorList>
            <person name="Petersen C."/>
            <person name="Sorensen T."/>
            <person name="Nielsen M.R."/>
            <person name="Sondergaard T.E."/>
            <person name="Sorensen J.L."/>
            <person name="Fitzpatrick D.A."/>
            <person name="Frisvad J.C."/>
            <person name="Nielsen K.L."/>
        </authorList>
    </citation>
    <scope>NUCLEOTIDE SEQUENCE</scope>
    <source>
        <strain evidence="2">IBT 21472</strain>
    </source>
</reference>
<organism evidence="2 3">
    <name type="scientific">Penicillium atrosanguineum</name>
    <dbReference type="NCBI Taxonomy" id="1132637"/>
    <lineage>
        <taxon>Eukaryota</taxon>
        <taxon>Fungi</taxon>
        <taxon>Dikarya</taxon>
        <taxon>Ascomycota</taxon>
        <taxon>Pezizomycotina</taxon>
        <taxon>Eurotiomycetes</taxon>
        <taxon>Eurotiomycetidae</taxon>
        <taxon>Eurotiales</taxon>
        <taxon>Aspergillaceae</taxon>
        <taxon>Penicillium</taxon>
    </lineage>
</organism>